<evidence type="ECO:0000256" key="2">
    <source>
        <dbReference type="ARBA" id="ARBA00022842"/>
    </source>
</evidence>
<dbReference type="EMBL" id="BART01018354">
    <property type="protein sequence ID" value="GAG74781.1"/>
    <property type="molecule type" value="Genomic_DNA"/>
</dbReference>
<name>X1BRJ0_9ZZZZ</name>
<feature type="non-terminal residue" evidence="3">
    <location>
        <position position="64"/>
    </location>
</feature>
<dbReference type="GO" id="GO:0000287">
    <property type="term" value="F:magnesium ion binding"/>
    <property type="evidence" value="ECO:0007669"/>
    <property type="project" value="InterPro"/>
</dbReference>
<protein>
    <recommendedName>
        <fullName evidence="4">2-phospho-L-lactate transferase</fullName>
    </recommendedName>
</protein>
<reference evidence="3" key="1">
    <citation type="journal article" date="2014" name="Front. Microbiol.">
        <title>High frequency of phylogenetically diverse reductive dehalogenase-homologous genes in deep subseafloor sedimentary metagenomes.</title>
        <authorList>
            <person name="Kawai M."/>
            <person name="Futagami T."/>
            <person name="Toyoda A."/>
            <person name="Takaki Y."/>
            <person name="Nishi S."/>
            <person name="Hori S."/>
            <person name="Arai W."/>
            <person name="Tsubouchi T."/>
            <person name="Morono Y."/>
            <person name="Uchiyama I."/>
            <person name="Ito T."/>
            <person name="Fujiyama A."/>
            <person name="Inagaki F."/>
            <person name="Takami H."/>
        </authorList>
    </citation>
    <scope>NUCLEOTIDE SEQUENCE</scope>
    <source>
        <strain evidence="3">Expedition CK06-06</strain>
    </source>
</reference>
<proteinExistence type="predicted"/>
<dbReference type="Gene3D" id="3.40.50.10680">
    <property type="entry name" value="CofD-like domains"/>
    <property type="match status" value="1"/>
</dbReference>
<dbReference type="PANTHER" id="PTHR43007">
    <property type="entry name" value="2-PHOSPHO-L-LACTATE TRANSFERASE"/>
    <property type="match status" value="1"/>
</dbReference>
<sequence>MALKLVALAGGVGGAKLAHGLARLEGTEELTVVVNTGDDFVHLGLKICPDLDTVTYTLAGVANP</sequence>
<comment type="caution">
    <text evidence="3">The sequence shown here is derived from an EMBL/GenBank/DDBJ whole genome shotgun (WGS) entry which is preliminary data.</text>
</comment>
<dbReference type="InterPro" id="IPR010115">
    <property type="entry name" value="FbiA/CofD"/>
</dbReference>
<dbReference type="InterPro" id="IPR038136">
    <property type="entry name" value="CofD-like_dom_sf"/>
</dbReference>
<gene>
    <name evidence="3" type="ORF">S01H4_34659</name>
</gene>
<dbReference type="AlphaFoldDB" id="X1BRJ0"/>
<evidence type="ECO:0008006" key="4">
    <source>
        <dbReference type="Google" id="ProtNLM"/>
    </source>
</evidence>
<dbReference type="InterPro" id="IPR002882">
    <property type="entry name" value="CofD"/>
</dbReference>
<dbReference type="PANTHER" id="PTHR43007:SF1">
    <property type="entry name" value="2-PHOSPHO-L-LACTATE TRANSFERASE"/>
    <property type="match status" value="1"/>
</dbReference>
<dbReference type="SUPFAM" id="SSF142338">
    <property type="entry name" value="CofD-like"/>
    <property type="match status" value="1"/>
</dbReference>
<keyword evidence="2" id="KW-0460">Magnesium</keyword>
<evidence type="ECO:0000256" key="1">
    <source>
        <dbReference type="ARBA" id="ARBA00022679"/>
    </source>
</evidence>
<accession>X1BRJ0</accession>
<keyword evidence="1" id="KW-0808">Transferase</keyword>
<evidence type="ECO:0000313" key="3">
    <source>
        <dbReference type="EMBL" id="GAG74781.1"/>
    </source>
</evidence>
<dbReference type="GO" id="GO:0043743">
    <property type="term" value="F:LPPG:FO 2-phospho-L-lactate transferase activity"/>
    <property type="evidence" value="ECO:0007669"/>
    <property type="project" value="InterPro"/>
</dbReference>
<dbReference type="Pfam" id="PF01933">
    <property type="entry name" value="CofD"/>
    <property type="match status" value="1"/>
</dbReference>
<organism evidence="3">
    <name type="scientific">marine sediment metagenome</name>
    <dbReference type="NCBI Taxonomy" id="412755"/>
    <lineage>
        <taxon>unclassified sequences</taxon>
        <taxon>metagenomes</taxon>
        <taxon>ecological metagenomes</taxon>
    </lineage>
</organism>